<dbReference type="Proteomes" id="UP000031501">
    <property type="component" value="Chromosome"/>
</dbReference>
<proteinExistence type="predicted"/>
<gene>
    <name evidence="2" type="ORF">LK07_32630</name>
</gene>
<dbReference type="EMBL" id="CP022433">
    <property type="protein sequence ID" value="ASN27978.1"/>
    <property type="molecule type" value="Genomic_DNA"/>
</dbReference>
<keyword evidence="3" id="KW-1185">Reference proteome</keyword>
<name>A0A221P7J7_9ACTN</name>
<dbReference type="AlphaFoldDB" id="A0A221P7J7"/>
<dbReference type="STRING" id="1355015.LK06_031430"/>
<evidence type="ECO:0000256" key="1">
    <source>
        <dbReference type="SAM" id="MobiDB-lite"/>
    </source>
</evidence>
<sequence>MLDTPQGYPPNSLRLRHATNPAQLARGHPPIKLTVSEIRHLLAAVFNTPAMSTARLLHWSDWRREHQATARRSHYRRHSADEPTGSITKPHWSTRPMCHPVPETTCQGDNPDSETRGKHVRSASVSRQGGRRVPRGAAWGHVADPSRTTSTTP</sequence>
<reference evidence="2 3" key="1">
    <citation type="submission" date="2017-07" db="EMBL/GenBank/DDBJ databases">
        <title>Genome sequence of Streptomyces pluripotens MUSC 137T.</title>
        <authorList>
            <person name="Ser H.-L."/>
            <person name="Lee L.-H."/>
        </authorList>
    </citation>
    <scope>NUCLEOTIDE SEQUENCE [LARGE SCALE GENOMIC DNA]</scope>
    <source>
        <strain evidence="2 3">MUSC 137</strain>
    </source>
</reference>
<organism evidence="2 3">
    <name type="scientific">Streptomyces pluripotens</name>
    <dbReference type="NCBI Taxonomy" id="1355015"/>
    <lineage>
        <taxon>Bacteria</taxon>
        <taxon>Bacillati</taxon>
        <taxon>Actinomycetota</taxon>
        <taxon>Actinomycetes</taxon>
        <taxon>Kitasatosporales</taxon>
        <taxon>Streptomycetaceae</taxon>
        <taxon>Streptomyces</taxon>
    </lineage>
</organism>
<protein>
    <submittedName>
        <fullName evidence="2">Uncharacterized protein</fullName>
    </submittedName>
</protein>
<evidence type="ECO:0000313" key="2">
    <source>
        <dbReference type="EMBL" id="ASN27978.1"/>
    </source>
</evidence>
<evidence type="ECO:0000313" key="3">
    <source>
        <dbReference type="Proteomes" id="UP000031501"/>
    </source>
</evidence>
<dbReference type="KEGG" id="splu:LK06_031430"/>
<accession>A0A221P7J7</accession>
<feature type="region of interest" description="Disordered" evidence="1">
    <location>
        <begin position="69"/>
        <end position="153"/>
    </location>
</feature>